<dbReference type="Proteomes" id="UP000548476">
    <property type="component" value="Unassembled WGS sequence"/>
</dbReference>
<dbReference type="Gene3D" id="3.40.50.360">
    <property type="match status" value="1"/>
</dbReference>
<dbReference type="GO" id="GO:0016020">
    <property type="term" value="C:membrane"/>
    <property type="evidence" value="ECO:0007669"/>
    <property type="project" value="TreeGrafter"/>
</dbReference>
<accession>A0A841FH28</accession>
<dbReference type="InterPro" id="IPR005025">
    <property type="entry name" value="FMN_Rdtase-like_dom"/>
</dbReference>
<dbReference type="AlphaFoldDB" id="A0A841FH28"/>
<feature type="domain" description="Flavodoxin-like" evidence="1">
    <location>
        <begin position="7"/>
        <end position="156"/>
    </location>
</feature>
<dbReference type="PROSITE" id="PS50902">
    <property type="entry name" value="FLAVODOXIN_LIKE"/>
    <property type="match status" value="1"/>
</dbReference>
<dbReference type="RefSeq" id="WP_184787854.1">
    <property type="nucleotide sequence ID" value="NZ_BONT01000059.1"/>
</dbReference>
<dbReference type="InterPro" id="IPR008254">
    <property type="entry name" value="Flavodoxin/NO_synth"/>
</dbReference>
<comment type="caution">
    <text evidence="2">The sequence shown here is derived from an EMBL/GenBank/DDBJ whole genome shotgun (WGS) entry which is preliminary data.</text>
</comment>
<protein>
    <submittedName>
        <fullName evidence="2">Multimeric flavodoxin WrbA</fullName>
    </submittedName>
</protein>
<dbReference type="EMBL" id="JACHGT010000005">
    <property type="protein sequence ID" value="MBB6035015.1"/>
    <property type="molecule type" value="Genomic_DNA"/>
</dbReference>
<proteinExistence type="predicted"/>
<evidence type="ECO:0000313" key="2">
    <source>
        <dbReference type="EMBL" id="MBB6035015.1"/>
    </source>
</evidence>
<evidence type="ECO:0000313" key="3">
    <source>
        <dbReference type="Proteomes" id="UP000548476"/>
    </source>
</evidence>
<gene>
    <name evidence="2" type="ORF">HNR73_002869</name>
</gene>
<sequence>MNGTIRVAIAYHSAAGHTHRLAEHVRDGALTVPGTEARLVPVETLDDGLWDTLASADAIIFGSPTYMGAASATFQAFAEASSAVWAVRGWQDKLAAGFTASGGMSGDKLNTLQQMTILAAQHGMNWVNLGLGPGWHMTYGTEFDRNRLGFYLGAAAQTFNDLPAEDMNPGDLATGAALGARVAEAARVVRAGRLELAVAG</sequence>
<dbReference type="PANTHER" id="PTHR30546">
    <property type="entry name" value="FLAVODOXIN-RELATED PROTEIN WRBA-RELATED"/>
    <property type="match status" value="1"/>
</dbReference>
<organism evidence="2 3">
    <name type="scientific">Phytomonospora endophytica</name>
    <dbReference type="NCBI Taxonomy" id="714109"/>
    <lineage>
        <taxon>Bacteria</taxon>
        <taxon>Bacillati</taxon>
        <taxon>Actinomycetota</taxon>
        <taxon>Actinomycetes</taxon>
        <taxon>Micromonosporales</taxon>
        <taxon>Micromonosporaceae</taxon>
        <taxon>Phytomonospora</taxon>
    </lineage>
</organism>
<dbReference type="GO" id="GO:0010181">
    <property type="term" value="F:FMN binding"/>
    <property type="evidence" value="ECO:0007669"/>
    <property type="project" value="InterPro"/>
</dbReference>
<dbReference type="PANTHER" id="PTHR30546:SF23">
    <property type="entry name" value="FLAVOPROTEIN-LIKE PROTEIN YCP4-RELATED"/>
    <property type="match status" value="1"/>
</dbReference>
<dbReference type="GO" id="GO:0003955">
    <property type="term" value="F:NAD(P)H dehydrogenase (quinone) activity"/>
    <property type="evidence" value="ECO:0007669"/>
    <property type="project" value="TreeGrafter"/>
</dbReference>
<dbReference type="InterPro" id="IPR029039">
    <property type="entry name" value="Flavoprotein-like_sf"/>
</dbReference>
<name>A0A841FH28_9ACTN</name>
<keyword evidence="3" id="KW-1185">Reference proteome</keyword>
<dbReference type="SUPFAM" id="SSF52218">
    <property type="entry name" value="Flavoproteins"/>
    <property type="match status" value="1"/>
</dbReference>
<dbReference type="Pfam" id="PF03358">
    <property type="entry name" value="FMN_red"/>
    <property type="match status" value="1"/>
</dbReference>
<evidence type="ECO:0000259" key="1">
    <source>
        <dbReference type="PROSITE" id="PS50902"/>
    </source>
</evidence>
<reference evidence="2 3" key="1">
    <citation type="submission" date="2020-08" db="EMBL/GenBank/DDBJ databases">
        <title>Genomic Encyclopedia of Type Strains, Phase IV (KMG-IV): sequencing the most valuable type-strain genomes for metagenomic binning, comparative biology and taxonomic classification.</title>
        <authorList>
            <person name="Goeker M."/>
        </authorList>
    </citation>
    <scope>NUCLEOTIDE SEQUENCE [LARGE SCALE GENOMIC DNA]</scope>
    <source>
        <strain evidence="2 3">YIM 65646</strain>
    </source>
</reference>